<gene>
    <name evidence="4" type="ORF">OUZ56_026831</name>
</gene>
<comment type="similarity">
    <text evidence="1">Belongs to the GMC oxidoreductase family.</text>
</comment>
<evidence type="ECO:0000259" key="3">
    <source>
        <dbReference type="PROSITE" id="PS00624"/>
    </source>
</evidence>
<feature type="transmembrane region" description="Helical" evidence="2">
    <location>
        <begin position="6"/>
        <end position="25"/>
    </location>
</feature>
<comment type="caution">
    <text evidence="4">The sequence shown here is derived from an EMBL/GenBank/DDBJ whole genome shotgun (WGS) entry which is preliminary data.</text>
</comment>
<keyword evidence="2" id="KW-0472">Membrane</keyword>
<sequence>MFLTQIFSNLSLWASFPAFLLYYLFYSSFEMNDLEGYVTDAETILTEYDFIVIGAGSAGAVVANRLTEVSNWNVLLLEAGGDEGIVADIPGAVHLLQRTSMDWQYKTMEQTEACLAFNDNKSNWPRGNILGGSSVLSYMLYVRGNKRDYDDWEAKGNIGWSYDDVLPYFIKSEDNRNPYIAANTKYHGTGGYLTVQEPAWTTPLAAAFVEAGVEMGYESNDGNAAKQTGFMLAQATNRRGRRCSTAKAFLRPIRNRQNLHISMHSHVHKIIIDPVTKQATAVRFEKKGQIYQVNAKKEIIVSAGSVNSPQLLMLSGVGPADHLQSFGIPVIEDLPVGDNLQDHIALGGMVFTVNKPFSAIEGQYYAFPALLNYTMNSAGPLASLLGCEALAWVNTKYADPSSGE</sequence>
<keyword evidence="2" id="KW-1133">Transmembrane helix</keyword>
<evidence type="ECO:0000313" key="5">
    <source>
        <dbReference type="Proteomes" id="UP001234178"/>
    </source>
</evidence>
<dbReference type="EMBL" id="JAOYFB010000004">
    <property type="protein sequence ID" value="KAK4014305.1"/>
    <property type="molecule type" value="Genomic_DNA"/>
</dbReference>
<keyword evidence="2" id="KW-0812">Transmembrane</keyword>
<dbReference type="InterPro" id="IPR036188">
    <property type="entry name" value="FAD/NAD-bd_sf"/>
</dbReference>
<dbReference type="PROSITE" id="PS00624">
    <property type="entry name" value="GMC_OXRED_2"/>
    <property type="match status" value="1"/>
</dbReference>
<dbReference type="SUPFAM" id="SSF51905">
    <property type="entry name" value="FAD/NAD(P)-binding domain"/>
    <property type="match status" value="1"/>
</dbReference>
<accession>A0ABQ9ZNZ7</accession>
<protein>
    <recommendedName>
        <fullName evidence="3">Glucose-methanol-choline oxidoreductase N-terminal domain-containing protein</fullName>
    </recommendedName>
</protein>
<dbReference type="InterPro" id="IPR012132">
    <property type="entry name" value="GMC_OxRdtase"/>
</dbReference>
<proteinExistence type="inferred from homology"/>
<keyword evidence="5" id="KW-1185">Reference proteome</keyword>
<organism evidence="4 5">
    <name type="scientific">Daphnia magna</name>
    <dbReference type="NCBI Taxonomy" id="35525"/>
    <lineage>
        <taxon>Eukaryota</taxon>
        <taxon>Metazoa</taxon>
        <taxon>Ecdysozoa</taxon>
        <taxon>Arthropoda</taxon>
        <taxon>Crustacea</taxon>
        <taxon>Branchiopoda</taxon>
        <taxon>Diplostraca</taxon>
        <taxon>Cladocera</taxon>
        <taxon>Anomopoda</taxon>
        <taxon>Daphniidae</taxon>
        <taxon>Daphnia</taxon>
    </lineage>
</organism>
<evidence type="ECO:0000256" key="2">
    <source>
        <dbReference type="SAM" id="Phobius"/>
    </source>
</evidence>
<dbReference type="InterPro" id="IPR000172">
    <property type="entry name" value="GMC_OxRdtase_N"/>
</dbReference>
<dbReference type="Gene3D" id="3.50.50.60">
    <property type="entry name" value="FAD/NAD(P)-binding domain"/>
    <property type="match status" value="1"/>
</dbReference>
<dbReference type="Pfam" id="PF00732">
    <property type="entry name" value="GMC_oxred_N"/>
    <property type="match status" value="1"/>
</dbReference>
<name>A0ABQ9ZNZ7_9CRUS</name>
<dbReference type="PANTHER" id="PTHR11552:SF227">
    <property type="entry name" value="GLUCOSE DEHYDROGENASE [FAD, QUINONE]-LIKE PROTEIN"/>
    <property type="match status" value="1"/>
</dbReference>
<feature type="domain" description="Glucose-methanol-choline oxidoreductase N-terminal" evidence="3">
    <location>
        <begin position="304"/>
        <end position="318"/>
    </location>
</feature>
<dbReference type="Proteomes" id="UP001234178">
    <property type="component" value="Unassembled WGS sequence"/>
</dbReference>
<evidence type="ECO:0000256" key="1">
    <source>
        <dbReference type="ARBA" id="ARBA00010790"/>
    </source>
</evidence>
<reference evidence="4 5" key="1">
    <citation type="journal article" date="2023" name="Nucleic Acids Res.">
        <title>The hologenome of Daphnia magna reveals possible DNA methylation and microbiome-mediated evolution of the host genome.</title>
        <authorList>
            <person name="Chaturvedi A."/>
            <person name="Li X."/>
            <person name="Dhandapani V."/>
            <person name="Marshall H."/>
            <person name="Kissane S."/>
            <person name="Cuenca-Cambronero M."/>
            <person name="Asole G."/>
            <person name="Calvet F."/>
            <person name="Ruiz-Romero M."/>
            <person name="Marangio P."/>
            <person name="Guigo R."/>
            <person name="Rago D."/>
            <person name="Mirbahai L."/>
            <person name="Eastwood N."/>
            <person name="Colbourne J.K."/>
            <person name="Zhou J."/>
            <person name="Mallon E."/>
            <person name="Orsini L."/>
        </authorList>
    </citation>
    <scope>NUCLEOTIDE SEQUENCE [LARGE SCALE GENOMIC DNA]</scope>
    <source>
        <strain evidence="4">LRV0_1</strain>
    </source>
</reference>
<evidence type="ECO:0000313" key="4">
    <source>
        <dbReference type="EMBL" id="KAK4014305.1"/>
    </source>
</evidence>
<dbReference type="PANTHER" id="PTHR11552">
    <property type="entry name" value="GLUCOSE-METHANOL-CHOLINE GMC OXIDOREDUCTASE"/>
    <property type="match status" value="1"/>
</dbReference>